<dbReference type="PANTHER" id="PTHR11956">
    <property type="entry name" value="ARGINYL-TRNA SYNTHETASE"/>
    <property type="match status" value="1"/>
</dbReference>
<evidence type="ECO:0000256" key="3">
    <source>
        <dbReference type="ARBA" id="ARBA00022598"/>
    </source>
</evidence>
<keyword evidence="6 9" id="KW-0648">Protein biosynthesis</keyword>
<organism evidence="13 14">
    <name type="scientific">Brumimicrobium oceani</name>
    <dbReference type="NCBI Taxonomy" id="2100725"/>
    <lineage>
        <taxon>Bacteria</taxon>
        <taxon>Pseudomonadati</taxon>
        <taxon>Bacteroidota</taxon>
        <taxon>Flavobacteriia</taxon>
        <taxon>Flavobacteriales</taxon>
        <taxon>Crocinitomicaceae</taxon>
        <taxon>Brumimicrobium</taxon>
    </lineage>
</organism>
<dbReference type="Gene3D" id="3.30.1360.70">
    <property type="entry name" value="Arginyl tRNA synthetase N-terminal domain"/>
    <property type="match status" value="1"/>
</dbReference>
<evidence type="ECO:0000256" key="8">
    <source>
        <dbReference type="ARBA" id="ARBA00049339"/>
    </source>
</evidence>
<evidence type="ECO:0000259" key="12">
    <source>
        <dbReference type="SMART" id="SM01016"/>
    </source>
</evidence>
<evidence type="ECO:0000256" key="2">
    <source>
        <dbReference type="ARBA" id="ARBA00022490"/>
    </source>
</evidence>
<feature type="domain" description="DALR anticodon binding" evidence="11">
    <location>
        <begin position="519"/>
        <end position="632"/>
    </location>
</feature>
<dbReference type="PROSITE" id="PS00178">
    <property type="entry name" value="AA_TRNA_LIGASE_I"/>
    <property type="match status" value="1"/>
</dbReference>
<dbReference type="EMBL" id="QFRJ01000003">
    <property type="protein sequence ID" value="PWH86146.1"/>
    <property type="molecule type" value="Genomic_DNA"/>
</dbReference>
<name>A0A2U2XEA9_9FLAO</name>
<dbReference type="PRINTS" id="PR01038">
    <property type="entry name" value="TRNASYNTHARG"/>
</dbReference>
<evidence type="ECO:0000256" key="9">
    <source>
        <dbReference type="HAMAP-Rule" id="MF_00123"/>
    </source>
</evidence>
<evidence type="ECO:0000259" key="11">
    <source>
        <dbReference type="SMART" id="SM00836"/>
    </source>
</evidence>
<dbReference type="InterPro" id="IPR001412">
    <property type="entry name" value="aa-tRNA-synth_I_CS"/>
</dbReference>
<dbReference type="SUPFAM" id="SSF52374">
    <property type="entry name" value="Nucleotidylyl transferase"/>
    <property type="match status" value="1"/>
</dbReference>
<comment type="caution">
    <text evidence="13">The sequence shown here is derived from an EMBL/GenBank/DDBJ whole genome shotgun (WGS) entry which is preliminary data.</text>
</comment>
<comment type="subcellular location">
    <subcellularLocation>
        <location evidence="9">Cytoplasm</location>
    </subcellularLocation>
</comment>
<dbReference type="InterPro" id="IPR008909">
    <property type="entry name" value="DALR_anticod-bd"/>
</dbReference>
<dbReference type="Gene3D" id="3.40.50.620">
    <property type="entry name" value="HUPs"/>
    <property type="match status" value="1"/>
</dbReference>
<dbReference type="InterPro" id="IPR035684">
    <property type="entry name" value="ArgRS_core"/>
</dbReference>
<dbReference type="GO" id="GO:0005524">
    <property type="term" value="F:ATP binding"/>
    <property type="evidence" value="ECO:0007669"/>
    <property type="project" value="UniProtKB-UniRule"/>
</dbReference>
<proteinExistence type="inferred from homology"/>
<evidence type="ECO:0000313" key="13">
    <source>
        <dbReference type="EMBL" id="PWH86146.1"/>
    </source>
</evidence>
<evidence type="ECO:0000256" key="1">
    <source>
        <dbReference type="ARBA" id="ARBA00005594"/>
    </source>
</evidence>
<evidence type="ECO:0000256" key="5">
    <source>
        <dbReference type="ARBA" id="ARBA00022840"/>
    </source>
</evidence>
<keyword evidence="3 9" id="KW-0436">Ligase</keyword>
<dbReference type="GO" id="GO:0005737">
    <property type="term" value="C:cytoplasm"/>
    <property type="evidence" value="ECO:0007669"/>
    <property type="project" value="UniProtKB-SubCell"/>
</dbReference>
<dbReference type="OrthoDB" id="9805987at2"/>
<evidence type="ECO:0000313" key="14">
    <source>
        <dbReference type="Proteomes" id="UP000245370"/>
    </source>
</evidence>
<dbReference type="SMART" id="SM01016">
    <property type="entry name" value="Arg_tRNA_synt_N"/>
    <property type="match status" value="1"/>
</dbReference>
<dbReference type="SUPFAM" id="SSF55190">
    <property type="entry name" value="Arginyl-tRNA synthetase (ArgRS), N-terminal 'additional' domain"/>
    <property type="match status" value="1"/>
</dbReference>
<evidence type="ECO:0000256" key="10">
    <source>
        <dbReference type="RuleBase" id="RU363038"/>
    </source>
</evidence>
<dbReference type="Proteomes" id="UP000245370">
    <property type="component" value="Unassembled WGS sequence"/>
</dbReference>
<dbReference type="GO" id="GO:0006420">
    <property type="term" value="P:arginyl-tRNA aminoacylation"/>
    <property type="evidence" value="ECO:0007669"/>
    <property type="project" value="UniProtKB-UniRule"/>
</dbReference>
<comment type="catalytic activity">
    <reaction evidence="8 9">
        <text>tRNA(Arg) + L-arginine + ATP = L-arginyl-tRNA(Arg) + AMP + diphosphate</text>
        <dbReference type="Rhea" id="RHEA:20301"/>
        <dbReference type="Rhea" id="RHEA-COMP:9658"/>
        <dbReference type="Rhea" id="RHEA-COMP:9673"/>
        <dbReference type="ChEBI" id="CHEBI:30616"/>
        <dbReference type="ChEBI" id="CHEBI:32682"/>
        <dbReference type="ChEBI" id="CHEBI:33019"/>
        <dbReference type="ChEBI" id="CHEBI:78442"/>
        <dbReference type="ChEBI" id="CHEBI:78513"/>
        <dbReference type="ChEBI" id="CHEBI:456215"/>
        <dbReference type="EC" id="6.1.1.19"/>
    </reaction>
</comment>
<sequence length="632" mass="72432">MENKIKALLLENSLSVFGVKIDEKLIQFQKTRKDVEGDMTLVVFPFVKILKSSPAVVGEDIGRFLKEELEEVESFNVVSGFLNINLTTDFWKKELFDMTKDEKFGFASELSGKMYMVEYSSPNTNKPLHLGHMRNIFLGYSVSEILKANGHEVVKTQIINDRGIHICKSMVAWEQFASQDENGNRETPETTGMKGDHFVGKYYIEFDKQVTIQAFSIAEQWQRNGFIDAPEDAKEKLPGLFKAYQEAIDEKKKTAILRKIAAFAVPFAQLTKDAKEMLLKWEANEPEAYKLWSTMNNWVYKGFETTYNRMQVDFDKIYYESDTFLIGKDLVTDGLEKKVFFKKEDGSVWVDLTDEGLDEKLVLRADGTAVYMTQDIGTAIDRFKDYPNLNGIIYTVGNEQDYHFQVLFLILKKLGFDWAKNCYHLSYGMVDLPDGKMKSREGKVVDADDLMEEVVSMAKESTKERGHIEGMTEAERENLYEMIGMGGLKYYLLKVDPQKRMKFNPDESIELNGNTGPFIQYAYARINSLMTKVDLVNPEKEMAINPAEKELIKQLSEFPLVVKEAGQNYSPALIANYTFELVKNYNSFYQAFSVMKEENIALKNARILISQNTGKVILTAMRLLGIEVPNRM</sequence>
<dbReference type="InterPro" id="IPR009080">
    <property type="entry name" value="tRNAsynth_Ia_anticodon-bd"/>
</dbReference>
<dbReference type="InterPro" id="IPR001278">
    <property type="entry name" value="Arg-tRNA-ligase"/>
</dbReference>
<dbReference type="RefSeq" id="WP_109358955.1">
    <property type="nucleotide sequence ID" value="NZ_QFRJ01000003.1"/>
</dbReference>
<comment type="subunit">
    <text evidence="9">Monomer.</text>
</comment>
<dbReference type="AlphaFoldDB" id="A0A2U2XEA9"/>
<dbReference type="InterPro" id="IPR005148">
    <property type="entry name" value="Arg-tRNA-synth_N"/>
</dbReference>
<dbReference type="Gene3D" id="1.10.730.10">
    <property type="entry name" value="Isoleucyl-tRNA Synthetase, Domain 1"/>
    <property type="match status" value="1"/>
</dbReference>
<keyword evidence="7 9" id="KW-0030">Aminoacyl-tRNA synthetase</keyword>
<dbReference type="PANTHER" id="PTHR11956:SF5">
    <property type="entry name" value="ARGININE--TRNA LIGASE, CYTOPLASMIC"/>
    <property type="match status" value="1"/>
</dbReference>
<reference evidence="13 14" key="1">
    <citation type="submission" date="2018-05" db="EMBL/GenBank/DDBJ databases">
        <title>Brumimicrobium oceani sp. nov., isolated from coastal sediment.</title>
        <authorList>
            <person name="Kou Y."/>
        </authorList>
    </citation>
    <scope>NUCLEOTIDE SEQUENCE [LARGE SCALE GENOMIC DNA]</scope>
    <source>
        <strain evidence="13 14">C305</strain>
    </source>
</reference>
<keyword evidence="2 9" id="KW-0963">Cytoplasm</keyword>
<dbReference type="HAMAP" id="MF_00123">
    <property type="entry name" value="Arg_tRNA_synth"/>
    <property type="match status" value="1"/>
</dbReference>
<accession>A0A2U2XEA9</accession>
<feature type="short sequence motif" description="'HIGH' region" evidence="9">
    <location>
        <begin position="122"/>
        <end position="132"/>
    </location>
</feature>
<evidence type="ECO:0000256" key="6">
    <source>
        <dbReference type="ARBA" id="ARBA00022917"/>
    </source>
</evidence>
<keyword evidence="5 9" id="KW-0067">ATP-binding</keyword>
<evidence type="ECO:0000256" key="7">
    <source>
        <dbReference type="ARBA" id="ARBA00023146"/>
    </source>
</evidence>
<evidence type="ECO:0000256" key="4">
    <source>
        <dbReference type="ARBA" id="ARBA00022741"/>
    </source>
</evidence>
<dbReference type="InterPro" id="IPR036695">
    <property type="entry name" value="Arg-tRNA-synth_N_sf"/>
</dbReference>
<dbReference type="SUPFAM" id="SSF47323">
    <property type="entry name" value="Anticodon-binding domain of a subclass of class I aminoacyl-tRNA synthetases"/>
    <property type="match status" value="1"/>
</dbReference>
<dbReference type="InterPro" id="IPR014729">
    <property type="entry name" value="Rossmann-like_a/b/a_fold"/>
</dbReference>
<feature type="domain" description="Arginyl tRNA synthetase N-terminal" evidence="12">
    <location>
        <begin position="3"/>
        <end position="86"/>
    </location>
</feature>
<dbReference type="SMART" id="SM00836">
    <property type="entry name" value="DALR_1"/>
    <property type="match status" value="1"/>
</dbReference>
<comment type="similarity">
    <text evidence="1 9 10">Belongs to the class-I aminoacyl-tRNA synthetase family.</text>
</comment>
<dbReference type="Pfam" id="PF05746">
    <property type="entry name" value="DALR_1"/>
    <property type="match status" value="1"/>
</dbReference>
<dbReference type="EC" id="6.1.1.19" evidence="9"/>
<protein>
    <recommendedName>
        <fullName evidence="9">Arginine--tRNA ligase</fullName>
        <ecNumber evidence="9">6.1.1.19</ecNumber>
    </recommendedName>
    <alternativeName>
        <fullName evidence="9">Arginyl-tRNA synthetase</fullName>
        <shortName evidence="9">ArgRS</shortName>
    </alternativeName>
</protein>
<keyword evidence="4 9" id="KW-0547">Nucleotide-binding</keyword>
<dbReference type="NCBIfam" id="TIGR00456">
    <property type="entry name" value="argS"/>
    <property type="match status" value="1"/>
</dbReference>
<reference evidence="13 14" key="2">
    <citation type="submission" date="2018-05" db="EMBL/GenBank/DDBJ databases">
        <authorList>
            <person name="Lanie J.A."/>
            <person name="Ng W.-L."/>
            <person name="Kazmierczak K.M."/>
            <person name="Andrzejewski T.M."/>
            <person name="Davidsen T.M."/>
            <person name="Wayne K.J."/>
            <person name="Tettelin H."/>
            <person name="Glass J.I."/>
            <person name="Rusch D."/>
            <person name="Podicherti R."/>
            <person name="Tsui H.-C.T."/>
            <person name="Winkler M.E."/>
        </authorList>
    </citation>
    <scope>NUCLEOTIDE SEQUENCE [LARGE SCALE GENOMIC DNA]</scope>
    <source>
        <strain evidence="13 14">C305</strain>
    </source>
</reference>
<keyword evidence="14" id="KW-1185">Reference proteome</keyword>
<gene>
    <name evidence="9" type="primary">argS</name>
    <name evidence="13" type="ORF">DIT68_06220</name>
</gene>
<dbReference type="Pfam" id="PF00750">
    <property type="entry name" value="tRNA-synt_1d"/>
    <property type="match status" value="2"/>
</dbReference>
<dbReference type="GO" id="GO:0004814">
    <property type="term" value="F:arginine-tRNA ligase activity"/>
    <property type="evidence" value="ECO:0007669"/>
    <property type="project" value="UniProtKB-UniRule"/>
</dbReference>